<dbReference type="InterPro" id="IPR029151">
    <property type="entry name" value="Sensor-like_sf"/>
</dbReference>
<keyword evidence="8" id="KW-0902">Two-component regulatory system</keyword>
<evidence type="ECO:0000256" key="1">
    <source>
        <dbReference type="ARBA" id="ARBA00004533"/>
    </source>
</evidence>
<dbReference type="RefSeq" id="WP_290310887.1">
    <property type="nucleotide sequence ID" value="NZ_JABEYA020000002.1"/>
</dbReference>
<dbReference type="EC" id="2.7.7.65" evidence="2"/>
<name>A0ABT8BRZ0_9VIBR</name>
<sequence length="624" mass="71820">MIQRRNIFWHLCITTIVFVSIVTTYYVHRYQQLQSDTVLSTAKHALNQLAYSEREYRSARTQLVSVVDLLAHSSTLKDYFVSPTPTNRNDLIDVWSSVALNHQWYRQIQLLDQRGTERLRLDYFSSEARISIDGERRDQSHLDYFNYAKTLKNKQIGAWGIDLKTAEGNVIYPYQPSLRLIAPIDIENQRVGYLVMNIDVWHLISRLNDSPDDGIRPQLVEGQGYVLAQDDRSLPLENPMGFSPQNMAKRYPNSWQQIQKKKSGYVLENQQLVVFNQLPLSEGKTLYQVVKFSQDDLEARCELEYRLLIKEASIIFLVVITLIMPVTSTIIYYRNRSLESQLARAALNGMTAVVISDKHHRAILVNREFETLTGYRQEEMADKHMLDILLSHETESDPLPSLASKKKWEGEIKILHQQTGIIATAIIRIQSVAGRGSRSSYYITSLIDISQRKELEERLRILSEKDELTQLWNRRKFEVELRSSTKLMERYRDARKACLALLDIDFFKRVNDEMGHDEGDRVISRVGAILTEALRETDFIARIGGEEFAIIMPHTNIEEAELALERVRIAVEMAPDVPVTISAGLTDLTGNSTRCYKCADIALYESKTLGRNQISLCYSHSEFA</sequence>
<feature type="domain" description="GGDEF" evidence="13">
    <location>
        <begin position="495"/>
        <end position="619"/>
    </location>
</feature>
<dbReference type="PANTHER" id="PTHR45138:SF9">
    <property type="entry name" value="DIGUANYLATE CYCLASE DGCM-RELATED"/>
    <property type="match status" value="1"/>
</dbReference>
<dbReference type="Proteomes" id="UP001238540">
    <property type="component" value="Unassembled WGS sequence"/>
</dbReference>
<keyword evidence="15" id="KW-1185">Reference proteome</keyword>
<feature type="transmembrane region" description="Helical" evidence="10">
    <location>
        <begin position="314"/>
        <end position="333"/>
    </location>
</feature>
<keyword evidence="10" id="KW-0472">Membrane</keyword>
<dbReference type="Gene3D" id="3.30.70.270">
    <property type="match status" value="1"/>
</dbReference>
<keyword evidence="14" id="KW-0548">Nucleotidyltransferase</keyword>
<feature type="domain" description="PAC" evidence="12">
    <location>
        <begin position="408"/>
        <end position="461"/>
    </location>
</feature>
<dbReference type="PANTHER" id="PTHR45138">
    <property type="entry name" value="REGULATORY COMPONENTS OF SENSORY TRANSDUCTION SYSTEM"/>
    <property type="match status" value="1"/>
</dbReference>
<dbReference type="InterPro" id="IPR000160">
    <property type="entry name" value="GGDEF_dom"/>
</dbReference>
<proteinExistence type="predicted"/>
<keyword evidence="6" id="KW-0418">Kinase</keyword>
<dbReference type="InterPro" id="IPR035965">
    <property type="entry name" value="PAS-like_dom_sf"/>
</dbReference>
<evidence type="ECO:0000259" key="12">
    <source>
        <dbReference type="PROSITE" id="PS50113"/>
    </source>
</evidence>
<evidence type="ECO:0000256" key="8">
    <source>
        <dbReference type="ARBA" id="ARBA00023012"/>
    </source>
</evidence>
<evidence type="ECO:0000256" key="6">
    <source>
        <dbReference type="ARBA" id="ARBA00022777"/>
    </source>
</evidence>
<dbReference type="SUPFAM" id="SSF55785">
    <property type="entry name" value="PYP-like sensor domain (PAS domain)"/>
    <property type="match status" value="1"/>
</dbReference>
<evidence type="ECO:0000313" key="14">
    <source>
        <dbReference type="EMBL" id="MDN3608990.1"/>
    </source>
</evidence>
<dbReference type="Gene3D" id="1.20.5.170">
    <property type="match status" value="1"/>
</dbReference>
<evidence type="ECO:0000256" key="4">
    <source>
        <dbReference type="ARBA" id="ARBA00022679"/>
    </source>
</evidence>
<organism evidence="14 15">
    <name type="scientific">Vibrio ostreicida</name>
    <dbReference type="NCBI Taxonomy" id="526588"/>
    <lineage>
        <taxon>Bacteria</taxon>
        <taxon>Pseudomonadati</taxon>
        <taxon>Pseudomonadota</taxon>
        <taxon>Gammaproteobacteria</taxon>
        <taxon>Vibrionales</taxon>
        <taxon>Vibrionaceae</taxon>
        <taxon>Vibrio</taxon>
    </lineage>
</organism>
<dbReference type="PROSITE" id="PS50112">
    <property type="entry name" value="PAS"/>
    <property type="match status" value="1"/>
</dbReference>
<dbReference type="Gene3D" id="3.30.450.20">
    <property type="entry name" value="PAS domain"/>
    <property type="match status" value="3"/>
</dbReference>
<dbReference type="InterPro" id="IPR029787">
    <property type="entry name" value="Nucleotide_cyclase"/>
</dbReference>
<protein>
    <recommendedName>
        <fullName evidence="2">diguanylate cyclase</fullName>
        <ecNumber evidence="2">2.7.7.65</ecNumber>
    </recommendedName>
</protein>
<gene>
    <name evidence="14" type="ORF">QWZ16_04530</name>
</gene>
<dbReference type="SMART" id="SM00267">
    <property type="entry name" value="GGDEF"/>
    <property type="match status" value="1"/>
</dbReference>
<keyword evidence="5" id="KW-0547">Nucleotide-binding</keyword>
<dbReference type="GO" id="GO:0052621">
    <property type="term" value="F:diguanylate cyclase activity"/>
    <property type="evidence" value="ECO:0007669"/>
    <property type="project" value="UniProtKB-EC"/>
</dbReference>
<evidence type="ECO:0000256" key="7">
    <source>
        <dbReference type="ARBA" id="ARBA00022840"/>
    </source>
</evidence>
<dbReference type="InterPro" id="IPR000700">
    <property type="entry name" value="PAS-assoc_C"/>
</dbReference>
<evidence type="ECO:0000259" key="11">
    <source>
        <dbReference type="PROSITE" id="PS50112"/>
    </source>
</evidence>
<reference evidence="15" key="1">
    <citation type="journal article" date="2019" name="Int. J. Syst. Evol. Microbiol.">
        <title>The Global Catalogue of Microorganisms (GCM) 10K type strain sequencing project: providing services to taxonomists for standard genome sequencing and annotation.</title>
        <authorList>
            <consortium name="The Broad Institute Genomics Platform"/>
            <consortium name="The Broad Institute Genome Sequencing Center for Infectious Disease"/>
            <person name="Wu L."/>
            <person name="Ma J."/>
        </authorList>
    </citation>
    <scope>NUCLEOTIDE SEQUENCE [LARGE SCALE GENOMIC DNA]</scope>
    <source>
        <strain evidence="15">CECT 7398</strain>
    </source>
</reference>
<dbReference type="PROSITE" id="PS50887">
    <property type="entry name" value="GGDEF"/>
    <property type="match status" value="1"/>
</dbReference>
<dbReference type="NCBIfam" id="TIGR00229">
    <property type="entry name" value="sensory_box"/>
    <property type="match status" value="1"/>
</dbReference>
<evidence type="ECO:0000256" key="10">
    <source>
        <dbReference type="SAM" id="Phobius"/>
    </source>
</evidence>
<feature type="transmembrane region" description="Helical" evidence="10">
    <location>
        <begin position="7"/>
        <end position="27"/>
    </location>
</feature>
<feature type="domain" description="PAS" evidence="11">
    <location>
        <begin position="338"/>
        <end position="386"/>
    </location>
</feature>
<keyword evidence="4 14" id="KW-0808">Transferase</keyword>
<comment type="subcellular location">
    <subcellularLocation>
        <location evidence="1">Cell inner membrane</location>
    </subcellularLocation>
</comment>
<dbReference type="EMBL" id="JAUFQC010000001">
    <property type="protein sequence ID" value="MDN3608990.1"/>
    <property type="molecule type" value="Genomic_DNA"/>
</dbReference>
<dbReference type="CDD" id="cd01949">
    <property type="entry name" value="GGDEF"/>
    <property type="match status" value="1"/>
</dbReference>
<dbReference type="Pfam" id="PF00990">
    <property type="entry name" value="GGDEF"/>
    <property type="match status" value="1"/>
</dbReference>
<dbReference type="InterPro" id="IPR050469">
    <property type="entry name" value="Diguanylate_Cyclase"/>
</dbReference>
<dbReference type="PROSITE" id="PS50113">
    <property type="entry name" value="PAC"/>
    <property type="match status" value="1"/>
</dbReference>
<comment type="catalytic activity">
    <reaction evidence="9">
        <text>2 GTP = 3',3'-c-di-GMP + 2 diphosphate</text>
        <dbReference type="Rhea" id="RHEA:24898"/>
        <dbReference type="ChEBI" id="CHEBI:33019"/>
        <dbReference type="ChEBI" id="CHEBI:37565"/>
        <dbReference type="ChEBI" id="CHEBI:58805"/>
        <dbReference type="EC" id="2.7.7.65"/>
    </reaction>
</comment>
<dbReference type="SUPFAM" id="SSF55073">
    <property type="entry name" value="Nucleotide cyclase"/>
    <property type="match status" value="1"/>
</dbReference>
<evidence type="ECO:0000256" key="9">
    <source>
        <dbReference type="ARBA" id="ARBA00034247"/>
    </source>
</evidence>
<comment type="caution">
    <text evidence="14">The sequence shown here is derived from an EMBL/GenBank/DDBJ whole genome shotgun (WGS) entry which is preliminary data.</text>
</comment>
<dbReference type="NCBIfam" id="TIGR00254">
    <property type="entry name" value="GGDEF"/>
    <property type="match status" value="1"/>
</dbReference>
<dbReference type="SUPFAM" id="SSF103190">
    <property type="entry name" value="Sensory domain-like"/>
    <property type="match status" value="2"/>
</dbReference>
<evidence type="ECO:0000256" key="3">
    <source>
        <dbReference type="ARBA" id="ARBA00022553"/>
    </source>
</evidence>
<evidence type="ECO:0000256" key="2">
    <source>
        <dbReference type="ARBA" id="ARBA00012528"/>
    </source>
</evidence>
<evidence type="ECO:0000313" key="15">
    <source>
        <dbReference type="Proteomes" id="UP001238540"/>
    </source>
</evidence>
<evidence type="ECO:0000259" key="13">
    <source>
        <dbReference type="PROSITE" id="PS50887"/>
    </source>
</evidence>
<dbReference type="Pfam" id="PF21623">
    <property type="entry name" value="HK_sensor_dom_bact"/>
    <property type="match status" value="1"/>
</dbReference>
<keyword evidence="3" id="KW-0597">Phosphoprotein</keyword>
<keyword evidence="10" id="KW-0812">Transmembrane</keyword>
<dbReference type="InterPro" id="IPR048760">
    <property type="entry name" value="VP0354-like_sensor_dom"/>
</dbReference>
<keyword evidence="7" id="KW-0067">ATP-binding</keyword>
<dbReference type="InterPro" id="IPR000014">
    <property type="entry name" value="PAS"/>
</dbReference>
<dbReference type="InterPro" id="IPR043128">
    <property type="entry name" value="Rev_trsase/Diguanyl_cyclase"/>
</dbReference>
<evidence type="ECO:0000256" key="5">
    <source>
        <dbReference type="ARBA" id="ARBA00022741"/>
    </source>
</evidence>
<dbReference type="CDD" id="cd00130">
    <property type="entry name" value="PAS"/>
    <property type="match status" value="1"/>
</dbReference>
<keyword evidence="10" id="KW-1133">Transmembrane helix</keyword>
<accession>A0ABT8BRZ0</accession>